<gene>
    <name evidence="1" type="ORF">OCOJLMKI_4650</name>
</gene>
<accession>A0ABQ4S480</accession>
<evidence type="ECO:0000313" key="2">
    <source>
        <dbReference type="Proteomes" id="UP001055125"/>
    </source>
</evidence>
<dbReference type="InterPro" id="IPR037079">
    <property type="entry name" value="AF2212/PG0164-like_sf"/>
</dbReference>
<reference evidence="1" key="1">
    <citation type="journal article" date="2021" name="Front. Microbiol.">
        <title>Comprehensive Comparative Genomics and Phenotyping of Methylobacterium Species.</title>
        <authorList>
            <person name="Alessa O."/>
            <person name="Ogura Y."/>
            <person name="Fujitani Y."/>
            <person name="Takami H."/>
            <person name="Hayashi T."/>
            <person name="Sahin N."/>
            <person name="Tani A."/>
        </authorList>
    </citation>
    <scope>NUCLEOTIDE SEQUENCE</scope>
    <source>
        <strain evidence="1">DSM 19015</strain>
    </source>
</reference>
<dbReference type="Pfam" id="PF08922">
    <property type="entry name" value="DUF1905"/>
    <property type="match status" value="1"/>
</dbReference>
<protein>
    <recommendedName>
        <fullName evidence="3">DUF1905 domain-containing protein</fullName>
    </recommendedName>
</protein>
<proteinExistence type="predicted"/>
<evidence type="ECO:0008006" key="3">
    <source>
        <dbReference type="Google" id="ProtNLM"/>
    </source>
</evidence>
<dbReference type="EMBL" id="BPQP01000089">
    <property type="protein sequence ID" value="GJD97420.1"/>
    <property type="molecule type" value="Genomic_DNA"/>
</dbReference>
<name>A0ABQ4S480_9HYPH</name>
<sequence length="211" mass="22895">MPSGSRERAEPDHQHDGAVAGLADVRPFTHSFEATIERHGVGRDRKVWYAVLFLPDVIAKEMPFDRYPQLRVEGEIAELPVKNAFIPAGDGRYYVIVSADTLKNAGVALGHTVEMRFRVADQDAVDVPDSLARALSSDETAARAWDALTVGQRRGLPHHVASARTKGTSDRRVAAVLAALTGNLPSDVLPADVKRLHRLLGRPGLSPEGLV</sequence>
<keyword evidence="2" id="KW-1185">Reference proteome</keyword>
<dbReference type="Pfam" id="PF13376">
    <property type="entry name" value="OmdA"/>
    <property type="match status" value="1"/>
</dbReference>
<reference evidence="1" key="2">
    <citation type="submission" date="2021-08" db="EMBL/GenBank/DDBJ databases">
        <authorList>
            <person name="Tani A."/>
            <person name="Ola A."/>
            <person name="Ogura Y."/>
            <person name="Katsura K."/>
            <person name="Hayashi T."/>
        </authorList>
    </citation>
    <scope>NUCLEOTIDE SEQUENCE</scope>
    <source>
        <strain evidence="1">DSM 19015</strain>
    </source>
</reference>
<dbReference type="SUPFAM" id="SSF141694">
    <property type="entry name" value="AF2212/PG0164-like"/>
    <property type="match status" value="1"/>
</dbReference>
<dbReference type="Proteomes" id="UP001055125">
    <property type="component" value="Unassembled WGS sequence"/>
</dbReference>
<dbReference type="InterPro" id="IPR015018">
    <property type="entry name" value="DUF1905"/>
</dbReference>
<organism evidence="1 2">
    <name type="scientific">Methylobacterium iners</name>
    <dbReference type="NCBI Taxonomy" id="418707"/>
    <lineage>
        <taxon>Bacteria</taxon>
        <taxon>Pseudomonadati</taxon>
        <taxon>Pseudomonadota</taxon>
        <taxon>Alphaproteobacteria</taxon>
        <taxon>Hyphomicrobiales</taxon>
        <taxon>Methylobacteriaceae</taxon>
        <taxon>Methylobacterium</taxon>
    </lineage>
</organism>
<evidence type="ECO:0000313" key="1">
    <source>
        <dbReference type="EMBL" id="GJD97420.1"/>
    </source>
</evidence>
<comment type="caution">
    <text evidence="1">The sequence shown here is derived from an EMBL/GenBank/DDBJ whole genome shotgun (WGS) entry which is preliminary data.</text>
</comment>
<dbReference type="Gene3D" id="2.40.30.100">
    <property type="entry name" value="AF2212/PG0164-like"/>
    <property type="match status" value="1"/>
</dbReference>